<comment type="caution">
    <text evidence="1">The sequence shown here is derived from an EMBL/GenBank/DDBJ whole genome shotgun (WGS) entry which is preliminary data.</text>
</comment>
<name>X1TVL5_9ZZZZ</name>
<dbReference type="EMBL" id="BARW01012430">
    <property type="protein sequence ID" value="GAI84064.1"/>
    <property type="molecule type" value="Genomic_DNA"/>
</dbReference>
<gene>
    <name evidence="1" type="ORF">S12H4_23410</name>
</gene>
<accession>X1TVL5</accession>
<feature type="non-terminal residue" evidence="1">
    <location>
        <position position="1"/>
    </location>
</feature>
<sequence>IKSINKLMIENHKIELFKIQDQKVWSYLYETCLDEKSFVLT</sequence>
<dbReference type="AlphaFoldDB" id="X1TVL5"/>
<reference evidence="1" key="1">
    <citation type="journal article" date="2014" name="Front. Microbiol.">
        <title>High frequency of phylogenetically diverse reductive dehalogenase-homologous genes in deep subseafloor sedimentary metagenomes.</title>
        <authorList>
            <person name="Kawai M."/>
            <person name="Futagami T."/>
            <person name="Toyoda A."/>
            <person name="Takaki Y."/>
            <person name="Nishi S."/>
            <person name="Hori S."/>
            <person name="Arai W."/>
            <person name="Tsubouchi T."/>
            <person name="Morono Y."/>
            <person name="Uchiyama I."/>
            <person name="Ito T."/>
            <person name="Fujiyama A."/>
            <person name="Inagaki F."/>
            <person name="Takami H."/>
        </authorList>
    </citation>
    <scope>NUCLEOTIDE SEQUENCE</scope>
    <source>
        <strain evidence="1">Expedition CK06-06</strain>
    </source>
</reference>
<proteinExistence type="predicted"/>
<organism evidence="1">
    <name type="scientific">marine sediment metagenome</name>
    <dbReference type="NCBI Taxonomy" id="412755"/>
    <lineage>
        <taxon>unclassified sequences</taxon>
        <taxon>metagenomes</taxon>
        <taxon>ecological metagenomes</taxon>
    </lineage>
</organism>
<protein>
    <submittedName>
        <fullName evidence="1">Uncharacterized protein</fullName>
    </submittedName>
</protein>
<evidence type="ECO:0000313" key="1">
    <source>
        <dbReference type="EMBL" id="GAI84064.1"/>
    </source>
</evidence>